<evidence type="ECO:0000313" key="2">
    <source>
        <dbReference type="Proteomes" id="UP000030645"/>
    </source>
</evidence>
<protein>
    <recommendedName>
        <fullName evidence="3">Reverse transcriptase zinc-binding domain-containing protein</fullName>
    </recommendedName>
</protein>
<evidence type="ECO:0000313" key="1">
    <source>
        <dbReference type="EMBL" id="EXC27870.1"/>
    </source>
</evidence>
<keyword evidence="2" id="KW-1185">Reference proteome</keyword>
<organism evidence="1 2">
    <name type="scientific">Morus notabilis</name>
    <dbReference type="NCBI Taxonomy" id="981085"/>
    <lineage>
        <taxon>Eukaryota</taxon>
        <taxon>Viridiplantae</taxon>
        <taxon>Streptophyta</taxon>
        <taxon>Embryophyta</taxon>
        <taxon>Tracheophyta</taxon>
        <taxon>Spermatophyta</taxon>
        <taxon>Magnoliopsida</taxon>
        <taxon>eudicotyledons</taxon>
        <taxon>Gunneridae</taxon>
        <taxon>Pentapetalae</taxon>
        <taxon>rosids</taxon>
        <taxon>fabids</taxon>
        <taxon>Rosales</taxon>
        <taxon>Moraceae</taxon>
        <taxon>Moreae</taxon>
        <taxon>Morus</taxon>
    </lineage>
</organism>
<gene>
    <name evidence="1" type="ORF">L484_009192</name>
</gene>
<sequence length="94" mass="11376">MGSIWVMPKSCIKLGELSFGAGENNTRSVLWKVAMMAIWWRIWLERNRRIFERREEDSIITWDRIKLNIALWIHSNKEFCDLLYSDLVRDWPSF</sequence>
<name>W9S604_9ROSA</name>
<dbReference type="EMBL" id="KE346156">
    <property type="protein sequence ID" value="EXC27870.1"/>
    <property type="molecule type" value="Genomic_DNA"/>
</dbReference>
<proteinExistence type="predicted"/>
<evidence type="ECO:0008006" key="3">
    <source>
        <dbReference type="Google" id="ProtNLM"/>
    </source>
</evidence>
<dbReference type="Proteomes" id="UP000030645">
    <property type="component" value="Unassembled WGS sequence"/>
</dbReference>
<accession>W9S604</accession>
<dbReference type="AlphaFoldDB" id="W9S604"/>
<reference evidence="2" key="1">
    <citation type="submission" date="2013-01" db="EMBL/GenBank/DDBJ databases">
        <title>Draft Genome Sequence of a Mulberry Tree, Morus notabilis C.K. Schneid.</title>
        <authorList>
            <person name="He N."/>
            <person name="Zhao S."/>
        </authorList>
    </citation>
    <scope>NUCLEOTIDE SEQUENCE</scope>
</reference>